<dbReference type="Proteomes" id="UP001295469">
    <property type="component" value="Chromosome C09"/>
</dbReference>
<gene>
    <name evidence="1" type="ORF">DARMORV10_C09P40870.1</name>
</gene>
<dbReference type="AlphaFoldDB" id="A0A816J1F9"/>
<dbReference type="PANTHER" id="PTHR34553">
    <property type="entry name" value="OS05G0597400 PROTEIN"/>
    <property type="match status" value="1"/>
</dbReference>
<dbReference type="PANTHER" id="PTHR34553:SF4">
    <property type="entry name" value="G1_S-SPECIFIC CYCLIN-E PROTEIN"/>
    <property type="match status" value="1"/>
</dbReference>
<organism evidence="1">
    <name type="scientific">Brassica napus</name>
    <name type="common">Rape</name>
    <dbReference type="NCBI Taxonomy" id="3708"/>
    <lineage>
        <taxon>Eukaryota</taxon>
        <taxon>Viridiplantae</taxon>
        <taxon>Streptophyta</taxon>
        <taxon>Embryophyta</taxon>
        <taxon>Tracheophyta</taxon>
        <taxon>Spermatophyta</taxon>
        <taxon>Magnoliopsida</taxon>
        <taxon>eudicotyledons</taxon>
        <taxon>Gunneridae</taxon>
        <taxon>Pentapetalae</taxon>
        <taxon>rosids</taxon>
        <taxon>malvids</taxon>
        <taxon>Brassicales</taxon>
        <taxon>Brassicaceae</taxon>
        <taxon>Brassiceae</taxon>
        <taxon>Brassica</taxon>
    </lineage>
</organism>
<protein>
    <submittedName>
        <fullName evidence="1">(rape) hypothetical protein</fullName>
    </submittedName>
</protein>
<accession>A0A816J1F9</accession>
<proteinExistence type="predicted"/>
<evidence type="ECO:0000313" key="1">
    <source>
        <dbReference type="EMBL" id="CAF1753448.1"/>
    </source>
</evidence>
<reference evidence="1" key="1">
    <citation type="submission" date="2021-01" db="EMBL/GenBank/DDBJ databases">
        <authorList>
            <consortium name="Genoscope - CEA"/>
            <person name="William W."/>
        </authorList>
    </citation>
    <scope>NUCLEOTIDE SEQUENCE</scope>
</reference>
<name>A0A816J1F9_BRANA</name>
<dbReference type="EMBL" id="HG994373">
    <property type="protein sequence ID" value="CAF1753448.1"/>
    <property type="molecule type" value="Genomic_DNA"/>
</dbReference>
<sequence>MRNGEETKCVFPMTSLQIGDLQSYLSDLSIFMANKSKKIYILVDNRPWLNPGTRSAHFWKLMVTKSRLSLTRVDRRHNLFQEQKYLQRNCKALCI</sequence>